<dbReference type="Proteomes" id="UP000783742">
    <property type="component" value="Unassembled WGS sequence"/>
</dbReference>
<name>A0ABS6FEI3_9FIRM</name>
<evidence type="ECO:0000313" key="2">
    <source>
        <dbReference type="Proteomes" id="UP000783742"/>
    </source>
</evidence>
<gene>
    <name evidence="1" type="ORF">KQI68_01895</name>
</gene>
<organism evidence="1 2">
    <name type="scientific">Peptoniphilus ovalis</name>
    <dbReference type="NCBI Taxonomy" id="2841503"/>
    <lineage>
        <taxon>Bacteria</taxon>
        <taxon>Bacillati</taxon>
        <taxon>Bacillota</taxon>
        <taxon>Tissierellia</taxon>
        <taxon>Tissierellales</taxon>
        <taxon>Peptoniphilaceae</taxon>
        <taxon>Peptoniphilus</taxon>
    </lineage>
</organism>
<keyword evidence="2" id="KW-1185">Reference proteome</keyword>
<comment type="caution">
    <text evidence="1">The sequence shown here is derived from an EMBL/GenBank/DDBJ whole genome shotgun (WGS) entry which is preliminary data.</text>
</comment>
<proteinExistence type="predicted"/>
<sequence>MLLEVYYENYEKNCKGAYWDEEKILPYAVREADFYKREKFYRFLKHCGFRCVTWNYDYPVVLVNIRLRRFGLVYRACRHSSLDDCKLYSLEEFLIKFNKYSEFLSFK</sequence>
<reference evidence="1 2" key="1">
    <citation type="submission" date="2021-06" db="EMBL/GenBank/DDBJ databases">
        <authorList>
            <person name="Sun Q."/>
            <person name="Li D."/>
        </authorList>
    </citation>
    <scope>NUCLEOTIDE SEQUENCE [LARGE SCALE GENOMIC DNA]</scope>
    <source>
        <strain evidence="1 2">MSJ-1</strain>
    </source>
</reference>
<accession>A0ABS6FEI3</accession>
<evidence type="ECO:0000313" key="1">
    <source>
        <dbReference type="EMBL" id="MBU5668585.1"/>
    </source>
</evidence>
<dbReference type="EMBL" id="JAHLQO010000001">
    <property type="protein sequence ID" value="MBU5668585.1"/>
    <property type="molecule type" value="Genomic_DNA"/>
</dbReference>
<protein>
    <submittedName>
        <fullName evidence="1">Uncharacterized protein</fullName>
    </submittedName>
</protein>
<dbReference type="RefSeq" id="WP_216548391.1">
    <property type="nucleotide sequence ID" value="NZ_JAHLQO010000001.1"/>
</dbReference>